<protein>
    <submittedName>
        <fullName evidence="2">Uncharacterized protein</fullName>
    </submittedName>
</protein>
<accession>A0A941IJ44</accession>
<feature type="signal peptide" evidence="1">
    <location>
        <begin position="1"/>
        <end position="31"/>
    </location>
</feature>
<sequence length="177" mass="18066">MKRRLADPLAPLVPVARVTAVGLVAAAATLAATQGLTTQVSSQPATGPTLSLASTAIAKLVAIPDYPGQSGRSSTSTSATVTDQTEIDRVATLINALPPAPTGIFNCPMDTGGGLTLKFESSSGTVVEQAVMAATGCGGTLITIAGKRMDRASGDDTIQQIQHILGTNWQLRLPMSH</sequence>
<organism evidence="2 3">
    <name type="scientific">Actinospica acidithermotolerans</name>
    <dbReference type="NCBI Taxonomy" id="2828514"/>
    <lineage>
        <taxon>Bacteria</taxon>
        <taxon>Bacillati</taxon>
        <taxon>Actinomycetota</taxon>
        <taxon>Actinomycetes</taxon>
        <taxon>Catenulisporales</taxon>
        <taxon>Actinospicaceae</taxon>
        <taxon>Actinospica</taxon>
    </lineage>
</organism>
<keyword evidence="1" id="KW-0732">Signal</keyword>
<comment type="caution">
    <text evidence="2">The sequence shown here is derived from an EMBL/GenBank/DDBJ whole genome shotgun (WGS) entry which is preliminary data.</text>
</comment>
<evidence type="ECO:0000256" key="1">
    <source>
        <dbReference type="SAM" id="SignalP"/>
    </source>
</evidence>
<keyword evidence="3" id="KW-1185">Reference proteome</keyword>
<dbReference type="EMBL" id="JAGSOH010000126">
    <property type="protein sequence ID" value="MBR7830325.1"/>
    <property type="molecule type" value="Genomic_DNA"/>
</dbReference>
<evidence type="ECO:0000313" key="3">
    <source>
        <dbReference type="Proteomes" id="UP000676325"/>
    </source>
</evidence>
<dbReference type="Proteomes" id="UP000676325">
    <property type="component" value="Unassembled WGS sequence"/>
</dbReference>
<name>A0A941IJ44_9ACTN</name>
<proteinExistence type="predicted"/>
<feature type="chain" id="PRO_5039480768" evidence="1">
    <location>
        <begin position="32"/>
        <end position="177"/>
    </location>
</feature>
<evidence type="ECO:0000313" key="2">
    <source>
        <dbReference type="EMBL" id="MBR7830325.1"/>
    </source>
</evidence>
<reference evidence="2" key="1">
    <citation type="submission" date="2021-04" db="EMBL/GenBank/DDBJ databases">
        <title>Genome based classification of Actinospica acidithermotolerans sp. nov., an actinobacterium isolated from an Indonesian hot spring.</title>
        <authorList>
            <person name="Kusuma A.B."/>
            <person name="Putra K.E."/>
            <person name="Nafisah S."/>
            <person name="Loh J."/>
            <person name="Nouioui I."/>
            <person name="Goodfellow M."/>
        </authorList>
    </citation>
    <scope>NUCLEOTIDE SEQUENCE</scope>
    <source>
        <strain evidence="2">MGRD01-02</strain>
    </source>
</reference>
<gene>
    <name evidence="2" type="ORF">KDK95_28745</name>
</gene>
<dbReference type="AlphaFoldDB" id="A0A941IJ44"/>
<dbReference type="RefSeq" id="WP_212521453.1">
    <property type="nucleotide sequence ID" value="NZ_JAGSOH010000126.1"/>
</dbReference>